<evidence type="ECO:0000259" key="2">
    <source>
        <dbReference type="Pfam" id="PF00350"/>
    </source>
</evidence>
<dbReference type="Proteomes" id="UP001219355">
    <property type="component" value="Chromosome 1"/>
</dbReference>
<evidence type="ECO:0000313" key="4">
    <source>
        <dbReference type="EMBL" id="WEW55281.1"/>
    </source>
</evidence>
<feature type="domain" description="DUF7605" evidence="3">
    <location>
        <begin position="732"/>
        <end position="907"/>
    </location>
</feature>
<feature type="compositionally biased region" description="Basic and acidic residues" evidence="1">
    <location>
        <begin position="468"/>
        <end position="480"/>
    </location>
</feature>
<dbReference type="InterPro" id="IPR045063">
    <property type="entry name" value="Dynamin_N"/>
</dbReference>
<sequence length="992" mass="112715">MASSLNQSTGVSIPFGDGQDLGPLTANHPPTVSSPAKVAPSDLSDMTNPKSKEARVSQCSSNNQTWNPDTHVRYINGDKTMGNLEIGVKEGLYYLRKLKDVLVKYSSRGTPNTWLAEIEKLERKAKLNQRYVIGVVGETGAGKSSLINALLEEDRILPTNGMRASTATVVEISYNHESLRYRAEVEFISYEEWKDYLQILFGDIKDGNSSKGGDEYAIAGAMIKAVYGISPNDVHKYSVEELVEHERVRGVLGQIEKFAYDDPKEFYQKVQSFVDSKDKGHREIEFWPLIRVVRVYVKAPVLKTGAVLADLPGVQDSNPARAEVANRYLKECSSIWVVAPIVRAVDNKTAKTLLGDAFKRQLRMDGTYDFVTFICTKADDISFTEVAQLPEISERQEQVYEVLEGIAAKILSLESEKQTLKVSEQEVNESIEQFYDNMMLLSLVESTRTPSRERCSTASAQSSHNSRILREESHTVESEPRLNASELYEPSSNDSALNNETADSREKHVSARDIRRELYARREELAKHIKAIDRQIAMEKDHEAKVILSFESECVITRNKNVKLAIQQDFAEGIREMDLADEDVNSIGASDQDYENIAKSLPVFCISARGYQQLRGKMGRDKELRGFGTFHETGILQLQDHCIDSTVPSRQKGCLAFLNNLECLVNSLSIDLSSGQAFPLEVNRKNDQKYLALKLERLQIDFEDVTRKLFNNLDQIIHQSIYAEFDAAASRAEDAASGTLMNWNERSRIAWNTYRAICRRKGVYRGKHGHYDWNQQLAEPMLATLTIRWERTFKRDLPKTLDSFIGEYQRLATTFSNKVEKRLVVITENGKLRRKLRTQLQTYKNSFRYMHVSLKKLMRQEQKTVSREIGPHFQNMLNAAYVEASTRTGQGTFQQMKDIMSNYINDKKGTMFRDSTNEIKQQMRKAVIRTQTKAMKGVNDVFKTISRDYTAIVNRSETQKDRAMEKELGAILKEITLFIEPAVDAPMAMEVE</sequence>
<dbReference type="Pfam" id="PF24564">
    <property type="entry name" value="DUF7605"/>
    <property type="match status" value="1"/>
</dbReference>
<feature type="compositionally biased region" description="Polar residues" evidence="1">
    <location>
        <begin position="490"/>
        <end position="501"/>
    </location>
</feature>
<dbReference type="Gene3D" id="3.40.50.300">
    <property type="entry name" value="P-loop containing nucleotide triphosphate hydrolases"/>
    <property type="match status" value="1"/>
</dbReference>
<feature type="region of interest" description="Disordered" evidence="1">
    <location>
        <begin position="451"/>
        <end position="510"/>
    </location>
</feature>
<evidence type="ECO:0000256" key="1">
    <source>
        <dbReference type="SAM" id="MobiDB-lite"/>
    </source>
</evidence>
<dbReference type="SUPFAM" id="SSF52540">
    <property type="entry name" value="P-loop containing nucleoside triphosphate hydrolases"/>
    <property type="match status" value="2"/>
</dbReference>
<dbReference type="AlphaFoldDB" id="A0AAF0DCF8"/>
<dbReference type="EMBL" id="CP120627">
    <property type="protein sequence ID" value="WEW55281.1"/>
    <property type="molecule type" value="Genomic_DNA"/>
</dbReference>
<feature type="compositionally biased region" description="Polar residues" evidence="1">
    <location>
        <begin position="1"/>
        <end position="11"/>
    </location>
</feature>
<feature type="compositionally biased region" description="Polar residues" evidence="1">
    <location>
        <begin position="456"/>
        <end position="466"/>
    </location>
</feature>
<evidence type="ECO:0000313" key="5">
    <source>
        <dbReference type="Proteomes" id="UP001219355"/>
    </source>
</evidence>
<dbReference type="Pfam" id="PF00350">
    <property type="entry name" value="Dynamin_N"/>
    <property type="match status" value="1"/>
</dbReference>
<evidence type="ECO:0000259" key="3">
    <source>
        <dbReference type="Pfam" id="PF24564"/>
    </source>
</evidence>
<dbReference type="PANTHER" id="PTHR36681">
    <property type="entry name" value="NUCLEAR GTPASE, GERMINAL CENTER-ASSOCIATED, TANDEM DUPLICATE 3"/>
    <property type="match status" value="1"/>
</dbReference>
<evidence type="ECO:0008006" key="6">
    <source>
        <dbReference type="Google" id="ProtNLM"/>
    </source>
</evidence>
<dbReference type="InterPro" id="IPR027417">
    <property type="entry name" value="P-loop_NTPase"/>
</dbReference>
<dbReference type="InterPro" id="IPR056024">
    <property type="entry name" value="DUF7605"/>
</dbReference>
<keyword evidence="5" id="KW-1185">Reference proteome</keyword>
<proteinExistence type="predicted"/>
<reference evidence="4" key="1">
    <citation type="submission" date="2023-03" db="EMBL/GenBank/DDBJ databases">
        <title>Emydomyces testavorans Genome Sequence.</title>
        <authorList>
            <person name="Hoyer L."/>
        </authorList>
    </citation>
    <scope>NUCLEOTIDE SEQUENCE</scope>
    <source>
        <strain evidence="4">16-2883</strain>
    </source>
</reference>
<gene>
    <name evidence="4" type="ORF">PRK78_000710</name>
</gene>
<accession>A0AAF0DCF8</accession>
<name>A0AAF0DCF8_9EURO</name>
<feature type="domain" description="Dynamin N-terminal" evidence="2">
    <location>
        <begin position="133"/>
        <end position="363"/>
    </location>
</feature>
<protein>
    <recommendedName>
        <fullName evidence="6">Nuclear GTPase SLIP-GC</fullName>
    </recommendedName>
</protein>
<organism evidence="4 5">
    <name type="scientific">Emydomyces testavorans</name>
    <dbReference type="NCBI Taxonomy" id="2070801"/>
    <lineage>
        <taxon>Eukaryota</taxon>
        <taxon>Fungi</taxon>
        <taxon>Dikarya</taxon>
        <taxon>Ascomycota</taxon>
        <taxon>Pezizomycotina</taxon>
        <taxon>Eurotiomycetes</taxon>
        <taxon>Eurotiomycetidae</taxon>
        <taxon>Onygenales</taxon>
        <taxon>Nannizziopsiaceae</taxon>
        <taxon>Emydomyces</taxon>
    </lineage>
</organism>
<dbReference type="PANTHER" id="PTHR36681:SF3">
    <property type="entry name" value="NUCLEAR GTPASE, GERMINAL CENTER-ASSOCIATED, TANDEM DUPLICATE 3"/>
    <property type="match status" value="1"/>
</dbReference>
<feature type="region of interest" description="Disordered" evidence="1">
    <location>
        <begin position="1"/>
        <end position="65"/>
    </location>
</feature>